<keyword evidence="4" id="KW-0560">Oxidoreductase</keyword>
<dbReference type="PANTHER" id="PTHR13789:SF242">
    <property type="entry name" value="FAD-BINDING DOMAIN-CONTAINING PROTEIN"/>
    <property type="match status" value="1"/>
</dbReference>
<dbReference type="GO" id="GO:0071949">
    <property type="term" value="F:FAD binding"/>
    <property type="evidence" value="ECO:0007669"/>
    <property type="project" value="InterPro"/>
</dbReference>
<evidence type="ECO:0000256" key="2">
    <source>
        <dbReference type="ARBA" id="ARBA00022630"/>
    </source>
</evidence>
<dbReference type="PANTHER" id="PTHR13789">
    <property type="entry name" value="MONOOXYGENASE"/>
    <property type="match status" value="1"/>
</dbReference>
<comment type="similarity">
    <text evidence="1">Belongs to the paxM FAD-dependent monooxygenase family.</text>
</comment>
<keyword evidence="6" id="KW-1133">Transmembrane helix</keyword>
<dbReference type="PRINTS" id="PR00420">
    <property type="entry name" value="RNGMNOXGNASE"/>
</dbReference>
<gene>
    <name evidence="8" type="ORF">RCC_07870</name>
</gene>
<dbReference type="SUPFAM" id="SSF51905">
    <property type="entry name" value="FAD/NAD(P)-binding domain"/>
    <property type="match status" value="1"/>
</dbReference>
<keyword evidence="3" id="KW-0274">FAD</keyword>
<dbReference type="AlphaFoldDB" id="A0A2D3UYM6"/>
<keyword evidence="5" id="KW-0503">Monooxygenase</keyword>
<protein>
    <submittedName>
        <fullName evidence="8">Related to salicylate hydroxylase</fullName>
    </submittedName>
</protein>
<dbReference type="InterPro" id="IPR002938">
    <property type="entry name" value="FAD-bd"/>
</dbReference>
<evidence type="ECO:0000256" key="4">
    <source>
        <dbReference type="ARBA" id="ARBA00023002"/>
    </source>
</evidence>
<accession>A0A2D3UYM6</accession>
<evidence type="ECO:0000256" key="6">
    <source>
        <dbReference type="SAM" id="Phobius"/>
    </source>
</evidence>
<evidence type="ECO:0000313" key="8">
    <source>
        <dbReference type="EMBL" id="CZT22001.1"/>
    </source>
</evidence>
<keyword evidence="2" id="KW-0285">Flavoprotein</keyword>
<evidence type="ECO:0000256" key="3">
    <source>
        <dbReference type="ARBA" id="ARBA00022827"/>
    </source>
</evidence>
<keyword evidence="6" id="KW-0812">Transmembrane</keyword>
<proteinExistence type="inferred from homology"/>
<organism evidence="8 9">
    <name type="scientific">Ramularia collo-cygni</name>
    <dbReference type="NCBI Taxonomy" id="112498"/>
    <lineage>
        <taxon>Eukaryota</taxon>
        <taxon>Fungi</taxon>
        <taxon>Dikarya</taxon>
        <taxon>Ascomycota</taxon>
        <taxon>Pezizomycotina</taxon>
        <taxon>Dothideomycetes</taxon>
        <taxon>Dothideomycetidae</taxon>
        <taxon>Mycosphaerellales</taxon>
        <taxon>Mycosphaerellaceae</taxon>
        <taxon>Ramularia</taxon>
    </lineage>
</organism>
<dbReference type="GeneID" id="35602977"/>
<keyword evidence="6" id="KW-0472">Membrane</keyword>
<evidence type="ECO:0000256" key="1">
    <source>
        <dbReference type="ARBA" id="ARBA00007992"/>
    </source>
</evidence>
<dbReference type="STRING" id="112498.A0A2D3UYM6"/>
<dbReference type="GO" id="GO:0004497">
    <property type="term" value="F:monooxygenase activity"/>
    <property type="evidence" value="ECO:0007669"/>
    <property type="project" value="UniProtKB-KW"/>
</dbReference>
<evidence type="ECO:0000313" key="9">
    <source>
        <dbReference type="Proteomes" id="UP000225277"/>
    </source>
</evidence>
<feature type="domain" description="FAD-binding" evidence="7">
    <location>
        <begin position="25"/>
        <end position="380"/>
    </location>
</feature>
<sequence>MQNHDESFHGIRVKRQTARSKEEQLNVIIVGAGLGGLGAAIALLLAGHKVHVLESASQIAEVGAGIQVLPNSARVLIQWGLGPRLASLATIPEEVVMLSWRSDRITSMNFADAAEEYQAPFWDFHRADLHSALLNRAEELGMTFQTRSRVIHVDDSDTRRATVVLSDGRRMSADLVIGADGIHSKCREVLLAGPSPPTPSCDLAYRVLLDTNGMRDDPTLASFLETHQVRYWMGPGAHAVSYKLRQGELLNMVLLVPDDIPEGEMTVNASVEEMRSLFAGWDPRISKALQYCKSVQKWRLCYRPGLTRRWYNASGSFALLGDAVHATLPYLASGAGMSLEDGAVLGECFARISGTSVADKTLALSVYEDCRRHRTESIVERGNLQQWLYHLDDGEEQRARDARFKAFGDVEELLKSKDRSLEDGKLPGGLEEGSDPLAWRRNGVGKWLINYDCLLDVEAKWSKPTEEVFRLRPSL</sequence>
<dbReference type="Pfam" id="PF01494">
    <property type="entry name" value="FAD_binding_3"/>
    <property type="match status" value="1"/>
</dbReference>
<feature type="transmembrane region" description="Helical" evidence="6">
    <location>
        <begin position="25"/>
        <end position="47"/>
    </location>
</feature>
<dbReference type="InterPro" id="IPR050493">
    <property type="entry name" value="FAD-dep_Monooxygenase_BioMet"/>
</dbReference>
<dbReference type="Proteomes" id="UP000225277">
    <property type="component" value="Unassembled WGS sequence"/>
</dbReference>
<dbReference type="OrthoDB" id="16820at2759"/>
<dbReference type="InterPro" id="IPR036188">
    <property type="entry name" value="FAD/NAD-bd_sf"/>
</dbReference>
<dbReference type="Gene3D" id="3.50.50.60">
    <property type="entry name" value="FAD/NAD(P)-binding domain"/>
    <property type="match status" value="1"/>
</dbReference>
<keyword evidence="9" id="KW-1185">Reference proteome</keyword>
<dbReference type="FunFam" id="3.50.50.60:FF:000115">
    <property type="entry name" value="Salicylate hydroxylase, putative"/>
    <property type="match status" value="1"/>
</dbReference>
<evidence type="ECO:0000259" key="7">
    <source>
        <dbReference type="Pfam" id="PF01494"/>
    </source>
</evidence>
<dbReference type="RefSeq" id="XP_023628890.1">
    <property type="nucleotide sequence ID" value="XM_023773122.1"/>
</dbReference>
<dbReference type="EMBL" id="FJUY01000012">
    <property type="protein sequence ID" value="CZT22001.1"/>
    <property type="molecule type" value="Genomic_DNA"/>
</dbReference>
<evidence type="ECO:0000256" key="5">
    <source>
        <dbReference type="ARBA" id="ARBA00023033"/>
    </source>
</evidence>
<name>A0A2D3UYM6_9PEZI</name>
<reference evidence="8 9" key="1">
    <citation type="submission" date="2016-03" db="EMBL/GenBank/DDBJ databases">
        <authorList>
            <person name="Ploux O."/>
        </authorList>
    </citation>
    <scope>NUCLEOTIDE SEQUENCE [LARGE SCALE GENOMIC DNA]</scope>
    <source>
        <strain evidence="8 9">URUG2</strain>
    </source>
</reference>
<dbReference type="SUPFAM" id="SSF54373">
    <property type="entry name" value="FAD-linked reductases, C-terminal domain"/>
    <property type="match status" value="1"/>
</dbReference>